<comment type="similarity">
    <text evidence="1">Belongs to the LysR transcriptional regulatory family.</text>
</comment>
<evidence type="ECO:0000256" key="4">
    <source>
        <dbReference type="ARBA" id="ARBA00023163"/>
    </source>
</evidence>
<protein>
    <submittedName>
        <fullName evidence="5">LysR family transcriptional regulator</fullName>
    </submittedName>
</protein>
<dbReference type="GO" id="GO:0003700">
    <property type="term" value="F:DNA-binding transcription factor activity"/>
    <property type="evidence" value="ECO:0007669"/>
    <property type="project" value="InterPro"/>
</dbReference>
<evidence type="ECO:0000256" key="3">
    <source>
        <dbReference type="ARBA" id="ARBA00023125"/>
    </source>
</evidence>
<name>A0A0C2VKD8_RHOER</name>
<sequence>MAMDMDLNLLRVFDALVAEGSVTGAAERLNLSIPATSRALGRLRRAMDDPIFVRAGRGLVPTPFALRAAPQVRSLLEGAQGLLIDRKNFEPAELERTFVIRINEGTAASLTPALVRRFAAEAPNAVIRCVGEGNEDVDSLRNGSIDLDIGADPLPSSDVCSEILYREGHVGLVSKSSPLARTAQPTLAQLCEHPHVSTSRRGRTHGPIDDALSAVGMRRRVIAVVASPVAAALMAADSDLVALVPERLARYFAARLDVAWFAVPTELPAVTIHQQWHGRLDHDPAHKWLREQVREASV</sequence>
<keyword evidence="4" id="KW-0804">Transcription</keyword>
<keyword evidence="2" id="KW-0805">Transcription regulation</keyword>
<dbReference type="InterPro" id="IPR005119">
    <property type="entry name" value="LysR_subst-bd"/>
</dbReference>
<dbReference type="PANTHER" id="PTHR30118">
    <property type="entry name" value="HTH-TYPE TRANSCRIPTIONAL REGULATOR LEUO-RELATED"/>
    <property type="match status" value="1"/>
</dbReference>
<evidence type="ECO:0000256" key="1">
    <source>
        <dbReference type="ARBA" id="ARBA00009437"/>
    </source>
</evidence>
<dbReference type="CDD" id="cd08460">
    <property type="entry name" value="PBP2_DntR_like_1"/>
    <property type="match status" value="1"/>
</dbReference>
<evidence type="ECO:0000256" key="2">
    <source>
        <dbReference type="ARBA" id="ARBA00023015"/>
    </source>
</evidence>
<dbReference type="Pfam" id="PF03466">
    <property type="entry name" value="LysR_substrate"/>
    <property type="match status" value="1"/>
</dbReference>
<accession>A0A0C2VKD8</accession>
<dbReference type="InterPro" id="IPR036388">
    <property type="entry name" value="WH-like_DNA-bd_sf"/>
</dbReference>
<dbReference type="RefSeq" id="WP_020908881.1">
    <property type="nucleotide sequence ID" value="NZ_CP195194.1"/>
</dbReference>
<keyword evidence="3" id="KW-0238">DNA-binding</keyword>
<gene>
    <name evidence="5" type="ORF">BS297_19015</name>
</gene>
<dbReference type="Pfam" id="PF00126">
    <property type="entry name" value="HTH_1"/>
    <property type="match status" value="1"/>
</dbReference>
<reference evidence="5 6" key="1">
    <citation type="journal article" date="2017" name="Poromechanics V (2013)">
        <title>Genomic Characterization of the Arsenic-Tolerant Actinobacterium, &lt;i&gt;Rhodococcus erythropolis&lt;/i&gt; S43.</title>
        <authorList>
            <person name="Retamal-Morales G."/>
            <person name="Mehnert M."/>
            <person name="Schwabe R."/>
            <person name="Tischler D."/>
            <person name="Schloemann M."/>
            <person name="Levican G.J."/>
        </authorList>
    </citation>
    <scope>NUCLEOTIDE SEQUENCE [LARGE SCALE GENOMIC DNA]</scope>
    <source>
        <strain evidence="5 6">S43</strain>
    </source>
</reference>
<dbReference type="Gene3D" id="3.40.190.10">
    <property type="entry name" value="Periplasmic binding protein-like II"/>
    <property type="match status" value="2"/>
</dbReference>
<evidence type="ECO:0000313" key="5">
    <source>
        <dbReference type="EMBL" id="KAB2583763.1"/>
    </source>
</evidence>
<dbReference type="OMA" id="SRMRTAW"/>
<dbReference type="Gene3D" id="1.10.10.10">
    <property type="entry name" value="Winged helix-like DNA-binding domain superfamily/Winged helix DNA-binding domain"/>
    <property type="match status" value="1"/>
</dbReference>
<dbReference type="InterPro" id="IPR050389">
    <property type="entry name" value="LysR-type_TF"/>
</dbReference>
<dbReference type="AlphaFoldDB" id="A0A0C2VKD8"/>
<dbReference type="GO" id="GO:0003677">
    <property type="term" value="F:DNA binding"/>
    <property type="evidence" value="ECO:0007669"/>
    <property type="project" value="UniProtKB-KW"/>
</dbReference>
<proteinExistence type="inferred from homology"/>
<dbReference type="InterPro" id="IPR036390">
    <property type="entry name" value="WH_DNA-bd_sf"/>
</dbReference>
<dbReference type="PROSITE" id="PS50931">
    <property type="entry name" value="HTH_LYSR"/>
    <property type="match status" value="1"/>
</dbReference>
<dbReference type="SUPFAM" id="SSF53850">
    <property type="entry name" value="Periplasmic binding protein-like II"/>
    <property type="match status" value="1"/>
</dbReference>
<dbReference type="EMBL" id="MRBO01000506">
    <property type="protein sequence ID" value="KAB2583763.1"/>
    <property type="molecule type" value="Genomic_DNA"/>
</dbReference>
<evidence type="ECO:0000313" key="6">
    <source>
        <dbReference type="Proteomes" id="UP000325576"/>
    </source>
</evidence>
<comment type="caution">
    <text evidence="5">The sequence shown here is derived from an EMBL/GenBank/DDBJ whole genome shotgun (WGS) entry which is preliminary data.</text>
</comment>
<dbReference type="InterPro" id="IPR000847">
    <property type="entry name" value="LysR_HTH_N"/>
</dbReference>
<organism evidence="5 6">
    <name type="scientific">Rhodococcus erythropolis</name>
    <name type="common">Arthrobacter picolinophilus</name>
    <dbReference type="NCBI Taxonomy" id="1833"/>
    <lineage>
        <taxon>Bacteria</taxon>
        <taxon>Bacillati</taxon>
        <taxon>Actinomycetota</taxon>
        <taxon>Actinomycetes</taxon>
        <taxon>Mycobacteriales</taxon>
        <taxon>Nocardiaceae</taxon>
        <taxon>Rhodococcus</taxon>
        <taxon>Rhodococcus erythropolis group</taxon>
    </lineage>
</organism>
<dbReference type="Proteomes" id="UP000325576">
    <property type="component" value="Unassembled WGS sequence"/>
</dbReference>
<dbReference type="PANTHER" id="PTHR30118:SF15">
    <property type="entry name" value="TRANSCRIPTIONAL REGULATORY PROTEIN"/>
    <property type="match status" value="1"/>
</dbReference>
<dbReference type="SUPFAM" id="SSF46785">
    <property type="entry name" value="Winged helix' DNA-binding domain"/>
    <property type="match status" value="1"/>
</dbReference>